<gene>
    <name evidence="2" type="ORF">HYR64_08635</name>
</gene>
<dbReference type="InterPro" id="IPR038740">
    <property type="entry name" value="BioF2-like_GNAT_dom"/>
</dbReference>
<dbReference type="InterPro" id="IPR016181">
    <property type="entry name" value="Acyl_CoA_acyltransferase"/>
</dbReference>
<dbReference type="SUPFAM" id="SSF55729">
    <property type="entry name" value="Acyl-CoA N-acyltransferases (Nat)"/>
    <property type="match status" value="1"/>
</dbReference>
<dbReference type="EMBL" id="JACOSL010000053">
    <property type="protein sequence ID" value="MBI1757156.1"/>
    <property type="molecule type" value="Genomic_DNA"/>
</dbReference>
<accession>A0A931PWY9</accession>
<dbReference type="Pfam" id="PF13480">
    <property type="entry name" value="Acetyltransf_6"/>
    <property type="match status" value="1"/>
</dbReference>
<sequence>MTKASVLTGPDAFGELEGPWRELFASSPSATPFQSWEWQSCVQRHLARRRRVVVVKVEEGGELVGLMPLAESPGPWRALRPLGVGPSDILQPLARAGHERTVAEEISKALVGLKGQALIDLHQIREDQPLAAAFQAESSSPQASCLILDLPKTYDAYLGTLGKSLRYDARRLERKAGAEDLRVFEPSNDEVPAAMERLFTLHGSRWRRRGMPGAFAGRRIRGFHLDWCSQAARAGMLRLSLLLHEGRPIGAIYAMAVGRTWYFYQAGFAPVTKALSPGTLLVASAIRRAIEEGAATFDFLRGDEPYKRRWKPQRVVANLRLLRTDGSALGRLGLSWNGAGSRVERRLRERLEGRGLV</sequence>
<protein>
    <submittedName>
        <fullName evidence="2">GNAT family N-acetyltransferase</fullName>
    </submittedName>
</protein>
<feature type="domain" description="BioF2-like acetyltransferase" evidence="1">
    <location>
        <begin position="164"/>
        <end position="308"/>
    </location>
</feature>
<dbReference type="Gene3D" id="3.40.630.30">
    <property type="match status" value="1"/>
</dbReference>
<name>A0A931PWY9_FIMGI</name>
<reference evidence="2" key="1">
    <citation type="submission" date="2020-07" db="EMBL/GenBank/DDBJ databases">
        <title>Huge and variable diversity of episymbiotic CPR bacteria and DPANN archaea in groundwater ecosystems.</title>
        <authorList>
            <person name="He C.Y."/>
            <person name="Keren R."/>
            <person name="Whittaker M."/>
            <person name="Farag I.F."/>
            <person name="Doudna J."/>
            <person name="Cate J.H.D."/>
            <person name="Banfield J.F."/>
        </authorList>
    </citation>
    <scope>NUCLEOTIDE SEQUENCE</scope>
    <source>
        <strain evidence="2">NC_groundwater_17_Pr7_B-0.1um_64_12</strain>
    </source>
</reference>
<proteinExistence type="predicted"/>
<evidence type="ECO:0000313" key="3">
    <source>
        <dbReference type="Proteomes" id="UP000727962"/>
    </source>
</evidence>
<evidence type="ECO:0000313" key="2">
    <source>
        <dbReference type="EMBL" id="MBI1757156.1"/>
    </source>
</evidence>
<organism evidence="2 3">
    <name type="scientific">Fimbriimonas ginsengisoli</name>
    <dbReference type="NCBI Taxonomy" id="1005039"/>
    <lineage>
        <taxon>Bacteria</taxon>
        <taxon>Bacillati</taxon>
        <taxon>Armatimonadota</taxon>
        <taxon>Fimbriimonadia</taxon>
        <taxon>Fimbriimonadales</taxon>
        <taxon>Fimbriimonadaceae</taxon>
        <taxon>Fimbriimonas</taxon>
    </lineage>
</organism>
<comment type="caution">
    <text evidence="2">The sequence shown here is derived from an EMBL/GenBank/DDBJ whole genome shotgun (WGS) entry which is preliminary data.</text>
</comment>
<dbReference type="AlphaFoldDB" id="A0A931PWY9"/>
<dbReference type="Proteomes" id="UP000727962">
    <property type="component" value="Unassembled WGS sequence"/>
</dbReference>
<evidence type="ECO:0000259" key="1">
    <source>
        <dbReference type="Pfam" id="PF13480"/>
    </source>
</evidence>